<accession>A0A6C0CRR7</accession>
<protein>
    <submittedName>
        <fullName evidence="1">Uncharacterized protein</fullName>
    </submittedName>
</protein>
<reference evidence="1" key="1">
    <citation type="journal article" date="2020" name="Nature">
        <title>Giant virus diversity and host interactions through global metagenomics.</title>
        <authorList>
            <person name="Schulz F."/>
            <person name="Roux S."/>
            <person name="Paez-Espino D."/>
            <person name="Jungbluth S."/>
            <person name="Walsh D.A."/>
            <person name="Denef V.J."/>
            <person name="McMahon K.D."/>
            <person name="Konstantinidis K.T."/>
            <person name="Eloe-Fadrosh E.A."/>
            <person name="Kyrpides N.C."/>
            <person name="Woyke T."/>
        </authorList>
    </citation>
    <scope>NUCLEOTIDE SEQUENCE</scope>
    <source>
        <strain evidence="1">GVMAG-M-3300021425-30</strain>
    </source>
</reference>
<name>A0A6C0CRR7_9ZZZZ</name>
<proteinExistence type="predicted"/>
<dbReference type="EMBL" id="MN739468">
    <property type="protein sequence ID" value="QHT06394.1"/>
    <property type="molecule type" value="Genomic_DNA"/>
</dbReference>
<dbReference type="AlphaFoldDB" id="A0A6C0CRR7"/>
<organism evidence="1">
    <name type="scientific">viral metagenome</name>
    <dbReference type="NCBI Taxonomy" id="1070528"/>
    <lineage>
        <taxon>unclassified sequences</taxon>
        <taxon>metagenomes</taxon>
        <taxon>organismal metagenomes</taxon>
    </lineage>
</organism>
<evidence type="ECO:0000313" key="1">
    <source>
        <dbReference type="EMBL" id="QHT06394.1"/>
    </source>
</evidence>
<sequence>MTGKYNQKSKNQKIKNKKTENIKRYRLGNLVSPFYKKCLSANKTKMKKEKKKTHFF</sequence>